<dbReference type="RefSeq" id="WP_259867831.1">
    <property type="nucleotide sequence ID" value="NZ_JAMQJZ010000029.1"/>
</dbReference>
<accession>A0A9X3WR70</accession>
<feature type="transmembrane region" description="Helical" evidence="1">
    <location>
        <begin position="45"/>
        <end position="64"/>
    </location>
</feature>
<dbReference type="Proteomes" id="UP001145072">
    <property type="component" value="Unassembled WGS sequence"/>
</dbReference>
<evidence type="ECO:0000313" key="2">
    <source>
        <dbReference type="EMBL" id="MDC3422781.1"/>
    </source>
</evidence>
<gene>
    <name evidence="2" type="ORF">NC661_20730</name>
</gene>
<dbReference type="EMBL" id="JAMQJZ010000029">
    <property type="protein sequence ID" value="MDC3422781.1"/>
    <property type="molecule type" value="Genomic_DNA"/>
</dbReference>
<evidence type="ECO:0000313" key="3">
    <source>
        <dbReference type="Proteomes" id="UP001145072"/>
    </source>
</evidence>
<name>A0A9X3WR70_9BACI</name>
<keyword evidence="1" id="KW-0472">Membrane</keyword>
<dbReference type="AlphaFoldDB" id="A0A9X3WR70"/>
<evidence type="ECO:0000256" key="1">
    <source>
        <dbReference type="SAM" id="Phobius"/>
    </source>
</evidence>
<organism evidence="2 3">
    <name type="scientific">Aquibacillus koreensis</name>
    <dbReference type="NCBI Taxonomy" id="279446"/>
    <lineage>
        <taxon>Bacteria</taxon>
        <taxon>Bacillati</taxon>
        <taxon>Bacillota</taxon>
        <taxon>Bacilli</taxon>
        <taxon>Bacillales</taxon>
        <taxon>Bacillaceae</taxon>
        <taxon>Aquibacillus</taxon>
    </lineage>
</organism>
<keyword evidence="1" id="KW-0812">Transmembrane</keyword>
<keyword evidence="1" id="KW-1133">Transmembrane helix</keyword>
<sequence>MNLSFYIILIVIISIVALVATLLLAGKSDQGYNDAPKNNIKGLSLIYIVTILGSIIALAVYIIFFV</sequence>
<keyword evidence="3" id="KW-1185">Reference proteome</keyword>
<protein>
    <submittedName>
        <fullName evidence="2">Uncharacterized protein</fullName>
    </submittedName>
</protein>
<proteinExistence type="predicted"/>
<reference evidence="2" key="1">
    <citation type="submission" date="2022-06" db="EMBL/GenBank/DDBJ databases">
        <title>Aquibacillus sp. a new bacterium isolated from soil saline samples.</title>
        <authorList>
            <person name="Galisteo C."/>
            <person name="De La Haba R."/>
            <person name="Sanchez-Porro C."/>
            <person name="Ventosa A."/>
        </authorList>
    </citation>
    <scope>NUCLEOTIDE SEQUENCE</scope>
    <source>
        <strain evidence="2">JCM 12387</strain>
    </source>
</reference>
<feature type="transmembrane region" description="Helical" evidence="1">
    <location>
        <begin position="6"/>
        <end position="25"/>
    </location>
</feature>
<comment type="caution">
    <text evidence="2">The sequence shown here is derived from an EMBL/GenBank/DDBJ whole genome shotgun (WGS) entry which is preliminary data.</text>
</comment>